<dbReference type="EMBL" id="JANPWB010000005">
    <property type="protein sequence ID" value="KAJ1190405.1"/>
    <property type="molecule type" value="Genomic_DNA"/>
</dbReference>
<dbReference type="Proteomes" id="UP001066276">
    <property type="component" value="Chromosome 3_1"/>
</dbReference>
<proteinExistence type="predicted"/>
<evidence type="ECO:0000313" key="2">
    <source>
        <dbReference type="Proteomes" id="UP001066276"/>
    </source>
</evidence>
<sequence length="166" mass="18968">MAVVSRIESDHNPLALNIRPNVLTLGNIIGQAPGLYEREIVLTNCRKRTQWDGRKYLQDLPQLELILANYGHFISDASPTASSVILVAYDAMELRALWSKSVTYKPCDISRKGQMGRKGWIDEECFRVKREVSLALSRRHDSASSEEKFRAHRKGYKHLLATKKRT</sequence>
<comment type="caution">
    <text evidence="1">The sequence shown here is derived from an EMBL/GenBank/DDBJ whole genome shotgun (WGS) entry which is preliminary data.</text>
</comment>
<gene>
    <name evidence="1" type="ORF">NDU88_007143</name>
</gene>
<keyword evidence="2" id="KW-1185">Reference proteome</keyword>
<reference evidence="1" key="1">
    <citation type="journal article" date="2022" name="bioRxiv">
        <title>Sequencing and chromosome-scale assembly of the giantPleurodeles waltlgenome.</title>
        <authorList>
            <person name="Brown T."/>
            <person name="Elewa A."/>
            <person name="Iarovenko S."/>
            <person name="Subramanian E."/>
            <person name="Araus A.J."/>
            <person name="Petzold A."/>
            <person name="Susuki M."/>
            <person name="Suzuki K.-i.T."/>
            <person name="Hayashi T."/>
            <person name="Toyoda A."/>
            <person name="Oliveira C."/>
            <person name="Osipova E."/>
            <person name="Leigh N.D."/>
            <person name="Simon A."/>
            <person name="Yun M.H."/>
        </authorList>
    </citation>
    <scope>NUCLEOTIDE SEQUENCE</scope>
    <source>
        <strain evidence="1">20211129_DDA</strain>
        <tissue evidence="1">Liver</tissue>
    </source>
</reference>
<name>A0AAV7UN07_PLEWA</name>
<organism evidence="1 2">
    <name type="scientific">Pleurodeles waltl</name>
    <name type="common">Iberian ribbed newt</name>
    <dbReference type="NCBI Taxonomy" id="8319"/>
    <lineage>
        <taxon>Eukaryota</taxon>
        <taxon>Metazoa</taxon>
        <taxon>Chordata</taxon>
        <taxon>Craniata</taxon>
        <taxon>Vertebrata</taxon>
        <taxon>Euteleostomi</taxon>
        <taxon>Amphibia</taxon>
        <taxon>Batrachia</taxon>
        <taxon>Caudata</taxon>
        <taxon>Salamandroidea</taxon>
        <taxon>Salamandridae</taxon>
        <taxon>Pleurodelinae</taxon>
        <taxon>Pleurodeles</taxon>
    </lineage>
</organism>
<dbReference type="AlphaFoldDB" id="A0AAV7UN07"/>
<evidence type="ECO:0000313" key="1">
    <source>
        <dbReference type="EMBL" id="KAJ1190405.1"/>
    </source>
</evidence>
<accession>A0AAV7UN07</accession>
<protein>
    <submittedName>
        <fullName evidence="1">Uncharacterized protein</fullName>
    </submittedName>
</protein>